<evidence type="ECO:0000313" key="2">
    <source>
        <dbReference type="EMBL" id="RJF87725.1"/>
    </source>
</evidence>
<name>A0A418WCH7_9PROT</name>
<dbReference type="Pfam" id="PF10030">
    <property type="entry name" value="DUF2272"/>
    <property type="match status" value="1"/>
</dbReference>
<feature type="domain" description="DUF2272" evidence="1">
    <location>
        <begin position="53"/>
        <end position="165"/>
    </location>
</feature>
<dbReference type="InterPro" id="IPR019262">
    <property type="entry name" value="DUF2272"/>
</dbReference>
<evidence type="ECO:0000313" key="3">
    <source>
        <dbReference type="Proteomes" id="UP000284605"/>
    </source>
</evidence>
<protein>
    <submittedName>
        <fullName evidence="2">DUF2272 domain-containing protein</fullName>
    </submittedName>
</protein>
<organism evidence="2 3">
    <name type="scientific">Oleomonas cavernae</name>
    <dbReference type="NCBI Taxonomy" id="2320859"/>
    <lineage>
        <taxon>Bacteria</taxon>
        <taxon>Pseudomonadati</taxon>
        <taxon>Pseudomonadota</taxon>
        <taxon>Alphaproteobacteria</taxon>
        <taxon>Acetobacterales</taxon>
        <taxon>Acetobacteraceae</taxon>
        <taxon>Oleomonas</taxon>
    </lineage>
</organism>
<gene>
    <name evidence="2" type="ORF">D3874_12405</name>
</gene>
<comment type="caution">
    <text evidence="2">The sequence shown here is derived from an EMBL/GenBank/DDBJ whole genome shotgun (WGS) entry which is preliminary data.</text>
</comment>
<keyword evidence="3" id="KW-1185">Reference proteome</keyword>
<evidence type="ECO:0000259" key="1">
    <source>
        <dbReference type="Pfam" id="PF10030"/>
    </source>
</evidence>
<accession>A0A418WCH7</accession>
<dbReference type="EMBL" id="QYUK01000011">
    <property type="protein sequence ID" value="RJF87725.1"/>
    <property type="molecule type" value="Genomic_DNA"/>
</dbReference>
<reference evidence="2 3" key="1">
    <citation type="submission" date="2018-09" db="EMBL/GenBank/DDBJ databases">
        <authorList>
            <person name="Zhu H."/>
        </authorList>
    </citation>
    <scope>NUCLEOTIDE SEQUENCE [LARGE SCALE GENOMIC DNA]</scope>
    <source>
        <strain evidence="2 3">K1W22B-8</strain>
    </source>
</reference>
<dbReference type="AlphaFoldDB" id="A0A418WCH7"/>
<dbReference type="Proteomes" id="UP000284605">
    <property type="component" value="Unassembled WGS sequence"/>
</dbReference>
<sequence>MIPGRGRLMGSFADKLVAKTNAEFAKYRGVLENASPLKQRIGEYWAFLNLAERDGSSDFAWSAAFVSYMVHLAGAGAAFPYSSLHAFYIYRTINDYLAKKQDASFCGLRLIKGQVIPGDILGMNRPDLSPMDYDAAAKSANYFSHSDIVVAVDSDGIHTIGGNVGRKPGEIGKKVFKWDGAKLYNTRGASQQVFVVIRNSLP</sequence>
<proteinExistence type="predicted"/>